<dbReference type="CDD" id="cd24028">
    <property type="entry name" value="ASKHA_NBD_HSP70_HSPA1-like"/>
    <property type="match status" value="1"/>
</dbReference>
<evidence type="ECO:0000313" key="6">
    <source>
        <dbReference type="Proteomes" id="UP000801492"/>
    </source>
</evidence>
<evidence type="ECO:0000256" key="1">
    <source>
        <dbReference type="ARBA" id="ARBA00007381"/>
    </source>
</evidence>
<dbReference type="PROSITE" id="PS01036">
    <property type="entry name" value="HSP70_3"/>
    <property type="match status" value="1"/>
</dbReference>
<dbReference type="AlphaFoldDB" id="A0A8K0GD94"/>
<dbReference type="PRINTS" id="PR00301">
    <property type="entry name" value="HEATSHOCK70"/>
</dbReference>
<dbReference type="PROSITE" id="PS00329">
    <property type="entry name" value="HSP70_2"/>
    <property type="match status" value="1"/>
</dbReference>
<dbReference type="OrthoDB" id="6735008at2759"/>
<evidence type="ECO:0000256" key="4">
    <source>
        <dbReference type="RuleBase" id="RU003322"/>
    </source>
</evidence>
<dbReference type="PROSITE" id="PS00297">
    <property type="entry name" value="HSP70_1"/>
    <property type="match status" value="1"/>
</dbReference>
<comment type="caution">
    <text evidence="5">The sequence shown here is derived from an EMBL/GenBank/DDBJ whole genome shotgun (WGS) entry which is preliminary data.</text>
</comment>
<dbReference type="Gene3D" id="3.90.640.10">
    <property type="entry name" value="Actin, Chain A, domain 4"/>
    <property type="match status" value="1"/>
</dbReference>
<accession>A0A8K0GD94</accession>
<dbReference type="InterPro" id="IPR013126">
    <property type="entry name" value="Hsp_70_fam"/>
</dbReference>
<reference evidence="5" key="1">
    <citation type="submission" date="2019-08" db="EMBL/GenBank/DDBJ databases">
        <title>The genome of the North American firefly Photinus pyralis.</title>
        <authorList>
            <consortium name="Photinus pyralis genome working group"/>
            <person name="Fallon T.R."/>
            <person name="Sander Lower S.E."/>
            <person name="Weng J.-K."/>
        </authorList>
    </citation>
    <scope>NUCLEOTIDE SEQUENCE</scope>
    <source>
        <strain evidence="5">TRF0915ILg1</strain>
        <tissue evidence="5">Whole body</tissue>
    </source>
</reference>
<dbReference type="GO" id="GO:0005524">
    <property type="term" value="F:ATP binding"/>
    <property type="evidence" value="ECO:0007669"/>
    <property type="project" value="UniProtKB-KW"/>
</dbReference>
<evidence type="ECO:0000256" key="3">
    <source>
        <dbReference type="ARBA" id="ARBA00022840"/>
    </source>
</evidence>
<dbReference type="Pfam" id="PF00012">
    <property type="entry name" value="HSP70"/>
    <property type="match status" value="1"/>
</dbReference>
<keyword evidence="6" id="KW-1185">Reference proteome</keyword>
<dbReference type="InterPro" id="IPR043129">
    <property type="entry name" value="ATPase_NBD"/>
</dbReference>
<organism evidence="5 6">
    <name type="scientific">Ignelater luminosus</name>
    <name type="common">Cucubano</name>
    <name type="synonym">Pyrophorus luminosus</name>
    <dbReference type="NCBI Taxonomy" id="2038154"/>
    <lineage>
        <taxon>Eukaryota</taxon>
        <taxon>Metazoa</taxon>
        <taxon>Ecdysozoa</taxon>
        <taxon>Arthropoda</taxon>
        <taxon>Hexapoda</taxon>
        <taxon>Insecta</taxon>
        <taxon>Pterygota</taxon>
        <taxon>Neoptera</taxon>
        <taxon>Endopterygota</taxon>
        <taxon>Coleoptera</taxon>
        <taxon>Polyphaga</taxon>
        <taxon>Elateriformia</taxon>
        <taxon>Elateroidea</taxon>
        <taxon>Elateridae</taxon>
        <taxon>Agrypninae</taxon>
        <taxon>Pyrophorini</taxon>
        <taxon>Ignelater</taxon>
    </lineage>
</organism>
<evidence type="ECO:0000313" key="5">
    <source>
        <dbReference type="EMBL" id="KAF2894043.1"/>
    </source>
</evidence>
<gene>
    <name evidence="5" type="ORF">ILUMI_12130</name>
</gene>
<evidence type="ECO:0008006" key="7">
    <source>
        <dbReference type="Google" id="ProtNLM"/>
    </source>
</evidence>
<comment type="similarity">
    <text evidence="1 4">Belongs to the heat shock protein 70 family.</text>
</comment>
<proteinExistence type="inferred from homology"/>
<dbReference type="Gene3D" id="3.30.420.40">
    <property type="match status" value="2"/>
</dbReference>
<evidence type="ECO:0000256" key="2">
    <source>
        <dbReference type="ARBA" id="ARBA00022741"/>
    </source>
</evidence>
<keyword evidence="3 4" id="KW-0067">ATP-binding</keyword>
<dbReference type="PANTHER" id="PTHR19375">
    <property type="entry name" value="HEAT SHOCK PROTEIN 70KDA"/>
    <property type="match status" value="1"/>
</dbReference>
<dbReference type="Proteomes" id="UP000801492">
    <property type="component" value="Unassembled WGS sequence"/>
</dbReference>
<dbReference type="Gene3D" id="3.30.30.30">
    <property type="match status" value="1"/>
</dbReference>
<dbReference type="SUPFAM" id="SSF53067">
    <property type="entry name" value="Actin-like ATPase domain"/>
    <property type="match status" value="2"/>
</dbReference>
<name>A0A8K0GD94_IGNLU</name>
<keyword evidence="2 4" id="KW-0547">Nucleotide-binding</keyword>
<sequence>MASNYAVGIDLGTTNSCVAICKNDRVEIIENEQGYRVTPSWVTFTEDIILTGPESVDESHQYIKTTVFEAKRLIGQKFSDPQVQEDIKRFPYEVFNDLGVPKIRIDQDREYYPEEISAFILARMKVIAEARMNEKITRCVVTVPAYFNDAQRQATKDAATIAGFATVNVINEPTAAALAFSHQNKKDYKRNILVYDFGGGTFDISIVTIGRGKCEVKVTKGDCHLGGTDIDMKLVNFIKEDYSVKYGTDIISNDVSERRLKSTCEKLKKKLSAQFNANIEITELSEPGKDYIGSLTRVRLEQLNETLFEKTLTILDQCIQDSGLNKTDIDEVVLVGGSSKIPKIQEMLQNYFGSDKINKGVNPDEAVAYGAAIHAANLAGDKNEVVDVTSLSLGTNTYGDLMSIIIPNNTPIPAKSIKRYQTIMDNQNSMEFPIYQGEREIASENYELGNFTMTDLTESPARTVRVEVSYSIDAEGILHVSATEINNAGNSKEIVIDVKKRGLSPEQIQDRIEEAEKNRQKDLKRRQFAEEKYTLERLLYDVKAHAEKCTEEDKDDLLDIYDDICKWLDKVKLDDLDKMLVKQKQLRDLMQNTPIPKK</sequence>
<dbReference type="InterPro" id="IPR018181">
    <property type="entry name" value="Heat_shock_70_CS"/>
</dbReference>
<dbReference type="FunFam" id="3.90.640.10:FF:000003">
    <property type="entry name" value="Molecular chaperone DnaK"/>
    <property type="match status" value="1"/>
</dbReference>
<protein>
    <recommendedName>
        <fullName evidence="7">Heat shock protein 70</fullName>
    </recommendedName>
</protein>
<dbReference type="SUPFAM" id="SSF100920">
    <property type="entry name" value="Heat shock protein 70kD (HSP70), peptide-binding domain"/>
    <property type="match status" value="1"/>
</dbReference>
<dbReference type="FunFam" id="3.30.30.30:FF:000001">
    <property type="entry name" value="heat shock 70 kDa protein-like"/>
    <property type="match status" value="1"/>
</dbReference>
<dbReference type="Gene3D" id="2.60.34.10">
    <property type="entry name" value="Substrate Binding Domain Of DNAk, Chain A, domain 1"/>
    <property type="match status" value="1"/>
</dbReference>
<dbReference type="GO" id="GO:0006950">
    <property type="term" value="P:response to stress"/>
    <property type="evidence" value="ECO:0007669"/>
    <property type="project" value="UniProtKB-ARBA"/>
</dbReference>
<dbReference type="GO" id="GO:0140662">
    <property type="term" value="F:ATP-dependent protein folding chaperone"/>
    <property type="evidence" value="ECO:0007669"/>
    <property type="project" value="InterPro"/>
</dbReference>
<dbReference type="EMBL" id="VTPC01007407">
    <property type="protein sequence ID" value="KAF2894043.1"/>
    <property type="molecule type" value="Genomic_DNA"/>
</dbReference>
<dbReference type="InterPro" id="IPR029047">
    <property type="entry name" value="HSP70_peptide-bd_sf"/>
</dbReference>